<gene>
    <name evidence="1" type="ORF">VA596_03320</name>
</gene>
<dbReference type="RefSeq" id="WP_323323457.1">
    <property type="nucleotide sequence ID" value="NZ_JAYFSI010000001.1"/>
</dbReference>
<organism evidence="1 2">
    <name type="scientific">Amycolatopsis heterodermiae</name>
    <dbReference type="NCBI Taxonomy" id="3110235"/>
    <lineage>
        <taxon>Bacteria</taxon>
        <taxon>Bacillati</taxon>
        <taxon>Actinomycetota</taxon>
        <taxon>Actinomycetes</taxon>
        <taxon>Pseudonocardiales</taxon>
        <taxon>Pseudonocardiaceae</taxon>
        <taxon>Amycolatopsis</taxon>
    </lineage>
</organism>
<name>A0ABU5QYI7_9PSEU</name>
<comment type="caution">
    <text evidence="1">The sequence shown here is derived from an EMBL/GenBank/DDBJ whole genome shotgun (WGS) entry which is preliminary data.</text>
</comment>
<evidence type="ECO:0000313" key="2">
    <source>
        <dbReference type="Proteomes" id="UP001304298"/>
    </source>
</evidence>
<accession>A0ABU5QYI7</accession>
<keyword evidence="2" id="KW-1185">Reference proteome</keyword>
<dbReference type="EMBL" id="JAYFSI010000001">
    <property type="protein sequence ID" value="MEA5358554.1"/>
    <property type="molecule type" value="Genomic_DNA"/>
</dbReference>
<sequence length="72" mass="7904">MDECEVMWRVPADADAVMQFVGWDHPLPAVVLKLGEVTVTLAPPRNRAEEGEFARFLAKLAAAARDAARQVV</sequence>
<evidence type="ECO:0000313" key="1">
    <source>
        <dbReference type="EMBL" id="MEA5358554.1"/>
    </source>
</evidence>
<protein>
    <submittedName>
        <fullName evidence="1">Uncharacterized protein</fullName>
    </submittedName>
</protein>
<dbReference type="Proteomes" id="UP001304298">
    <property type="component" value="Unassembled WGS sequence"/>
</dbReference>
<reference evidence="1 2" key="1">
    <citation type="submission" date="2023-12" db="EMBL/GenBank/DDBJ databases">
        <title>Amycolatopsis sp. V23-08.</title>
        <authorList>
            <person name="Somphong A."/>
        </authorList>
    </citation>
    <scope>NUCLEOTIDE SEQUENCE [LARGE SCALE GENOMIC DNA]</scope>
    <source>
        <strain evidence="1 2">V23-08</strain>
    </source>
</reference>
<proteinExistence type="predicted"/>